<dbReference type="Gene3D" id="1.25.40.10">
    <property type="entry name" value="Tetratricopeptide repeat domain"/>
    <property type="match status" value="1"/>
</dbReference>
<comment type="caution">
    <text evidence="1">The sequence shown here is derived from an EMBL/GenBank/DDBJ whole genome shotgun (WGS) entry which is preliminary data.</text>
</comment>
<evidence type="ECO:0008006" key="3">
    <source>
        <dbReference type="Google" id="ProtNLM"/>
    </source>
</evidence>
<accession>A0A1T2XZA4</accession>
<name>A0A1T2XZA4_PSEFL</name>
<organism evidence="1 2">
    <name type="scientific">Pseudomonas fluorescens</name>
    <dbReference type="NCBI Taxonomy" id="294"/>
    <lineage>
        <taxon>Bacteria</taxon>
        <taxon>Pseudomonadati</taxon>
        <taxon>Pseudomonadota</taxon>
        <taxon>Gammaproteobacteria</taxon>
        <taxon>Pseudomonadales</taxon>
        <taxon>Pseudomonadaceae</taxon>
        <taxon>Pseudomonas</taxon>
    </lineage>
</organism>
<evidence type="ECO:0000313" key="2">
    <source>
        <dbReference type="Proteomes" id="UP000190965"/>
    </source>
</evidence>
<dbReference type="AlphaFoldDB" id="A0A1T2XZA4"/>
<proteinExistence type="predicted"/>
<dbReference type="EMBL" id="MSDF01000054">
    <property type="protein sequence ID" value="OPA85171.1"/>
    <property type="molecule type" value="Genomic_DNA"/>
</dbReference>
<dbReference type="SUPFAM" id="SSF81901">
    <property type="entry name" value="HCP-like"/>
    <property type="match status" value="1"/>
</dbReference>
<sequence length="341" mass="37470">MYVDSNTLPALFALLTQLKAQKNLLGETISASLDQLNETATETGFELFSLEYYDRAELCLTIAAAQGNADAQYAMATCVTRRDGGFRVASEETRKWLSLAAVQNHIPSLMRLGDADSLEKANELLQPKATAGDTQAMRLLFELSKDVNWLTMAVAQGDHAAEFQLAQAYRDTPGLIPNPVERRARVEELLQRAADGGDLQALAERVFSANSTATVLEKQQRLVQFAGSGQLDALLEYGYALAGMPRNGEEMSNFAQRHRSAPRTYGLERDFGKAYAVLGLVLTIMPADPSAEILRQDMDAIWHQMTPQQYAASGATRLEMQSNIPRVFKTIAPVILVGRPI</sequence>
<dbReference type="RefSeq" id="WP_078742860.1">
    <property type="nucleotide sequence ID" value="NZ_MSDF01000054.1"/>
</dbReference>
<dbReference type="InterPro" id="IPR011990">
    <property type="entry name" value="TPR-like_helical_dom_sf"/>
</dbReference>
<gene>
    <name evidence="1" type="ORF">BFW87_27440</name>
</gene>
<dbReference type="OrthoDB" id="5587079at2"/>
<dbReference type="Proteomes" id="UP000190965">
    <property type="component" value="Unassembled WGS sequence"/>
</dbReference>
<protein>
    <recommendedName>
        <fullName evidence="3">Sel1 repeat family protein</fullName>
    </recommendedName>
</protein>
<evidence type="ECO:0000313" key="1">
    <source>
        <dbReference type="EMBL" id="OPA85171.1"/>
    </source>
</evidence>
<reference evidence="1 2" key="1">
    <citation type="submission" date="2016-12" db="EMBL/GenBank/DDBJ databases">
        <title>Draft genome sequences of seven strains of Pseudomonas fluorescens that produce 4-formylaminooxyvinylglycine.</title>
        <authorList>
            <person name="Okrent R.A."/>
            <person name="Manning V.A."/>
            <person name="Trippe K.M."/>
        </authorList>
    </citation>
    <scope>NUCLEOTIDE SEQUENCE [LARGE SCALE GENOMIC DNA]</scope>
    <source>
        <strain evidence="1 2">P5A</strain>
    </source>
</reference>